<keyword evidence="4" id="KW-1185">Reference proteome</keyword>
<protein>
    <recommendedName>
        <fullName evidence="5">Integral membrane protein</fullName>
    </recommendedName>
</protein>
<feature type="transmembrane region" description="Helical" evidence="2">
    <location>
        <begin position="394"/>
        <end position="413"/>
    </location>
</feature>
<keyword evidence="2" id="KW-1133">Transmembrane helix</keyword>
<feature type="transmembrane region" description="Helical" evidence="2">
    <location>
        <begin position="259"/>
        <end position="278"/>
    </location>
</feature>
<feature type="transmembrane region" description="Helical" evidence="2">
    <location>
        <begin position="221"/>
        <end position="239"/>
    </location>
</feature>
<feature type="transmembrane region" description="Helical" evidence="2">
    <location>
        <begin position="148"/>
        <end position="166"/>
    </location>
</feature>
<feature type="transmembrane region" description="Helical" evidence="2">
    <location>
        <begin position="290"/>
        <end position="313"/>
    </location>
</feature>
<evidence type="ECO:0000313" key="3">
    <source>
        <dbReference type="EMBL" id="MEW2360630.1"/>
    </source>
</evidence>
<evidence type="ECO:0000256" key="1">
    <source>
        <dbReference type="SAM" id="MobiDB-lite"/>
    </source>
</evidence>
<reference evidence="3 4" key="1">
    <citation type="submission" date="2024-06" db="EMBL/GenBank/DDBJ databases">
        <title>The Natural Products Discovery Center: Release of the First 8490 Sequenced Strains for Exploring Actinobacteria Biosynthetic Diversity.</title>
        <authorList>
            <person name="Kalkreuter E."/>
            <person name="Kautsar S.A."/>
            <person name="Yang D."/>
            <person name="Bader C.D."/>
            <person name="Teijaro C.N."/>
            <person name="Fluegel L."/>
            <person name="Davis C.M."/>
            <person name="Simpson J.R."/>
            <person name="Lauterbach L."/>
            <person name="Steele A.D."/>
            <person name="Gui C."/>
            <person name="Meng S."/>
            <person name="Li G."/>
            <person name="Viehrig K."/>
            <person name="Ye F."/>
            <person name="Su P."/>
            <person name="Kiefer A.F."/>
            <person name="Nichols A."/>
            <person name="Cepeda A.J."/>
            <person name="Yan W."/>
            <person name="Fan B."/>
            <person name="Jiang Y."/>
            <person name="Adhikari A."/>
            <person name="Zheng C.-J."/>
            <person name="Schuster L."/>
            <person name="Cowan T.M."/>
            <person name="Smanski M.J."/>
            <person name="Chevrette M.G."/>
            <person name="De Carvalho L.P.S."/>
            <person name="Shen B."/>
        </authorList>
    </citation>
    <scope>NUCLEOTIDE SEQUENCE [LARGE SCALE GENOMIC DNA]</scope>
    <source>
        <strain evidence="3 4">NPDC047833</strain>
    </source>
</reference>
<feature type="region of interest" description="Disordered" evidence="1">
    <location>
        <begin position="1"/>
        <end position="38"/>
    </location>
</feature>
<keyword evidence="2" id="KW-0472">Membrane</keyword>
<evidence type="ECO:0008006" key="5">
    <source>
        <dbReference type="Google" id="ProtNLM"/>
    </source>
</evidence>
<feature type="transmembrane region" description="Helical" evidence="2">
    <location>
        <begin position="370"/>
        <end position="387"/>
    </location>
</feature>
<gene>
    <name evidence="3" type="ORF">AB0887_01465</name>
</gene>
<evidence type="ECO:0000256" key="2">
    <source>
        <dbReference type="SAM" id="Phobius"/>
    </source>
</evidence>
<proteinExistence type="predicted"/>
<dbReference type="EMBL" id="JBEYRS010000001">
    <property type="protein sequence ID" value="MEW2360630.1"/>
    <property type="molecule type" value="Genomic_DNA"/>
</dbReference>
<keyword evidence="2" id="KW-0812">Transmembrane</keyword>
<name>A0ABV3LMD4_9ACTN</name>
<feature type="transmembrane region" description="Helical" evidence="2">
    <location>
        <begin position="194"/>
        <end position="215"/>
    </location>
</feature>
<feature type="transmembrane region" description="Helical" evidence="2">
    <location>
        <begin position="334"/>
        <end position="358"/>
    </location>
</feature>
<feature type="transmembrane region" description="Helical" evidence="2">
    <location>
        <begin position="433"/>
        <end position="452"/>
    </location>
</feature>
<dbReference type="Proteomes" id="UP001553843">
    <property type="component" value="Unassembled WGS sequence"/>
</dbReference>
<organism evidence="3 4">
    <name type="scientific">Streptomyces huasconensis</name>
    <dbReference type="NCBI Taxonomy" id="1854574"/>
    <lineage>
        <taxon>Bacteria</taxon>
        <taxon>Bacillati</taxon>
        <taxon>Actinomycetota</taxon>
        <taxon>Actinomycetes</taxon>
        <taxon>Kitasatosporales</taxon>
        <taxon>Streptomycetaceae</taxon>
        <taxon>Streptomyces</taxon>
    </lineage>
</organism>
<sequence>MTRQESVVEAAAEGGGALPGATADLPQGSPRTPATPDPVKALMHRHRALCERAVDPLEIAAGLEAHGVTDRAAAQYRHRDVFALAEEMYARVPRGDDDSDGGPHPGTAGRAYAVPEVAARWALFVLLPGAVCAAVVAGLGVVSGGARFGVVVGGVVAVAVALWIALGKGSLRAATRPTSAGAGARAVPEVSARWVLFVLLPGAVCAAVVDGLGVVSGVARLGVVVGGVVAVAVALWIALREGPLRVARRPAPATRAWVCWLLAYALLGDALLTSALAGGPDEAGELWRPATAALLALAFAVAPAAWCAHLFAVRAGARLRTSRGLDEFAASARPLLLGVVTLFLAALGALLATAHALLGTAPDGTSALTGAWALGALLLLARLLGVYGFTRAPALLLAAAGACEVTALCLVFAGRLPGCEAAAVPVTAAVDAFGPGAVPTAVCGAAALVLLIHAARTLALASAHAGPGDAP</sequence>
<comment type="caution">
    <text evidence="3">The sequence shown here is derived from an EMBL/GenBank/DDBJ whole genome shotgun (WGS) entry which is preliminary data.</text>
</comment>
<feature type="transmembrane region" description="Helical" evidence="2">
    <location>
        <begin position="121"/>
        <end position="142"/>
    </location>
</feature>
<accession>A0ABV3LMD4</accession>
<dbReference type="RefSeq" id="WP_359776892.1">
    <property type="nucleotide sequence ID" value="NZ_JBEYRR010000003.1"/>
</dbReference>
<evidence type="ECO:0000313" key="4">
    <source>
        <dbReference type="Proteomes" id="UP001553843"/>
    </source>
</evidence>